<feature type="compositionally biased region" description="Pro residues" evidence="1">
    <location>
        <begin position="314"/>
        <end position="330"/>
    </location>
</feature>
<name>A0A8H7R4I2_9FUNG</name>
<dbReference type="SUPFAM" id="SSF50729">
    <property type="entry name" value="PH domain-like"/>
    <property type="match status" value="1"/>
</dbReference>
<dbReference type="PROSITE" id="PS50003">
    <property type="entry name" value="PH_DOMAIN"/>
    <property type="match status" value="1"/>
</dbReference>
<dbReference type="CDD" id="cd00821">
    <property type="entry name" value="PH"/>
    <property type="match status" value="1"/>
</dbReference>
<dbReference type="InterPro" id="IPR011993">
    <property type="entry name" value="PH-like_dom_sf"/>
</dbReference>
<evidence type="ECO:0000313" key="4">
    <source>
        <dbReference type="Proteomes" id="UP000603453"/>
    </source>
</evidence>
<feature type="region of interest" description="Disordered" evidence="1">
    <location>
        <begin position="308"/>
        <end position="337"/>
    </location>
</feature>
<protein>
    <recommendedName>
        <fullName evidence="2">PH domain-containing protein</fullName>
    </recommendedName>
</protein>
<proteinExistence type="predicted"/>
<sequence>EDPRRSTSNDFPLTIDDKEVFRLSIASQQSSTTTTTATSTSSSQRLSVASCEDDNHVAYSPSAITRTTLSPSSRYLLSGSTTSENFRNKVLSRFVPSSSSRHQKSLSEPTFDVINNNISSLVENSNNTTIIDPWCMSAKFAIDNSINSDWMHKYEQPSTFAFGRSWKRRLFILVDRIVFIFKTAKATNPAREHFLLTDDTFVFVTEEFKKGYIIELRKPLCKWYIRCDSVTQMRSWLESMKKIVACIKIGYEGLLSTAILSSITLTDDYRILIPTVNEASKKLNRQSLPVRPISRVQQRQSLAEIPDWETILPPQMPPPRSKPPPVPPCLPTVSEDD</sequence>
<dbReference type="SMART" id="SM00233">
    <property type="entry name" value="PH"/>
    <property type="match status" value="1"/>
</dbReference>
<dbReference type="EMBL" id="JAEPRD010000045">
    <property type="protein sequence ID" value="KAG2204304.1"/>
    <property type="molecule type" value="Genomic_DNA"/>
</dbReference>
<evidence type="ECO:0000313" key="3">
    <source>
        <dbReference type="EMBL" id="KAG2204304.1"/>
    </source>
</evidence>
<accession>A0A8H7R4I2</accession>
<gene>
    <name evidence="3" type="ORF">INT47_009346</name>
</gene>
<dbReference type="Pfam" id="PF00169">
    <property type="entry name" value="PH"/>
    <property type="match status" value="1"/>
</dbReference>
<dbReference type="InterPro" id="IPR001849">
    <property type="entry name" value="PH_domain"/>
</dbReference>
<dbReference type="OrthoDB" id="185175at2759"/>
<dbReference type="Gene3D" id="2.30.29.30">
    <property type="entry name" value="Pleckstrin-homology domain (PH domain)/Phosphotyrosine-binding domain (PTB)"/>
    <property type="match status" value="1"/>
</dbReference>
<feature type="domain" description="PH" evidence="2">
    <location>
        <begin position="144"/>
        <end position="245"/>
    </location>
</feature>
<evidence type="ECO:0000256" key="1">
    <source>
        <dbReference type="SAM" id="MobiDB-lite"/>
    </source>
</evidence>
<dbReference type="AlphaFoldDB" id="A0A8H7R4I2"/>
<comment type="caution">
    <text evidence="3">The sequence shown here is derived from an EMBL/GenBank/DDBJ whole genome shotgun (WGS) entry which is preliminary data.</text>
</comment>
<evidence type="ECO:0000259" key="2">
    <source>
        <dbReference type="PROSITE" id="PS50003"/>
    </source>
</evidence>
<organism evidence="3 4">
    <name type="scientific">Mucor saturninus</name>
    <dbReference type="NCBI Taxonomy" id="64648"/>
    <lineage>
        <taxon>Eukaryota</taxon>
        <taxon>Fungi</taxon>
        <taxon>Fungi incertae sedis</taxon>
        <taxon>Mucoromycota</taxon>
        <taxon>Mucoromycotina</taxon>
        <taxon>Mucoromycetes</taxon>
        <taxon>Mucorales</taxon>
        <taxon>Mucorineae</taxon>
        <taxon>Mucoraceae</taxon>
        <taxon>Mucor</taxon>
    </lineage>
</organism>
<keyword evidence="4" id="KW-1185">Reference proteome</keyword>
<dbReference type="Proteomes" id="UP000603453">
    <property type="component" value="Unassembled WGS sequence"/>
</dbReference>
<feature type="non-terminal residue" evidence="3">
    <location>
        <position position="1"/>
    </location>
</feature>
<reference evidence="3" key="1">
    <citation type="submission" date="2020-12" db="EMBL/GenBank/DDBJ databases">
        <title>Metabolic potential, ecology and presence of endohyphal bacteria is reflected in genomic diversity of Mucoromycotina.</title>
        <authorList>
            <person name="Muszewska A."/>
            <person name="Okrasinska A."/>
            <person name="Steczkiewicz K."/>
            <person name="Drgas O."/>
            <person name="Orlowska M."/>
            <person name="Perlinska-Lenart U."/>
            <person name="Aleksandrzak-Piekarczyk T."/>
            <person name="Szatraj K."/>
            <person name="Zielenkiewicz U."/>
            <person name="Pilsyk S."/>
            <person name="Malc E."/>
            <person name="Mieczkowski P."/>
            <person name="Kruszewska J.S."/>
            <person name="Biernat P."/>
            <person name="Pawlowska J."/>
        </authorList>
    </citation>
    <scope>NUCLEOTIDE SEQUENCE</scope>
    <source>
        <strain evidence="3">WA0000017839</strain>
    </source>
</reference>